<comment type="cofactor">
    <cofactor evidence="1">
        <name>FAD</name>
        <dbReference type="ChEBI" id="CHEBI:57692"/>
    </cofactor>
</comment>
<dbReference type="InterPro" id="IPR009100">
    <property type="entry name" value="AcylCoA_DH/oxidase_NM_dom_sf"/>
</dbReference>
<dbReference type="AlphaFoldDB" id="A0A1L1PD54"/>
<evidence type="ECO:0000313" key="12">
    <source>
        <dbReference type="Proteomes" id="UP000028878"/>
    </source>
</evidence>
<evidence type="ECO:0000256" key="6">
    <source>
        <dbReference type="ARBA" id="ARBA00022827"/>
    </source>
</evidence>
<comment type="similarity">
    <text evidence="3">Belongs to the acyl-CoA dehydrogenase family.</text>
</comment>
<dbReference type="SUPFAM" id="SSF47203">
    <property type="entry name" value="Acyl-CoA dehydrogenase C-terminal domain-like"/>
    <property type="match status" value="1"/>
</dbReference>
<accession>A0A1L1PD54</accession>
<evidence type="ECO:0000256" key="2">
    <source>
        <dbReference type="ARBA" id="ARBA00005109"/>
    </source>
</evidence>
<dbReference type="InterPro" id="IPR006091">
    <property type="entry name" value="Acyl-CoA_Oxase/DH_mid-dom"/>
</dbReference>
<dbReference type="InterPro" id="IPR009075">
    <property type="entry name" value="AcylCo_DH/oxidase_C"/>
</dbReference>
<evidence type="ECO:0000259" key="10">
    <source>
        <dbReference type="Pfam" id="PF02771"/>
    </source>
</evidence>
<dbReference type="InterPro" id="IPR037069">
    <property type="entry name" value="AcylCoA_DH/ox_N_sf"/>
</dbReference>
<dbReference type="PIRSF" id="PIRSF016578">
    <property type="entry name" value="HsaA"/>
    <property type="match status" value="1"/>
</dbReference>
<evidence type="ECO:0000256" key="1">
    <source>
        <dbReference type="ARBA" id="ARBA00001974"/>
    </source>
</evidence>
<name>A0A1L1PD54_HYDIT</name>
<keyword evidence="7" id="KW-0560">Oxidoreductase</keyword>
<feature type="domain" description="Acyl-CoA oxidase/dehydrogenase middle" evidence="9">
    <location>
        <begin position="121"/>
        <end position="217"/>
    </location>
</feature>
<dbReference type="PROSITE" id="PS00073">
    <property type="entry name" value="ACYL_COA_DH_2"/>
    <property type="match status" value="1"/>
</dbReference>
<dbReference type="InterPro" id="IPR013786">
    <property type="entry name" value="AcylCoA_DH/ox_N"/>
</dbReference>
<dbReference type="GO" id="GO:0009083">
    <property type="term" value="P:branched-chain amino acid catabolic process"/>
    <property type="evidence" value="ECO:0007669"/>
    <property type="project" value="UniProtKB-KW"/>
</dbReference>
<evidence type="ECO:0000313" key="11">
    <source>
        <dbReference type="EMBL" id="CDN87942.1"/>
    </source>
</evidence>
<dbReference type="EMBL" id="CCAE010000017">
    <property type="protein sequence ID" value="CDN87942.1"/>
    <property type="molecule type" value="Genomic_DNA"/>
</dbReference>
<dbReference type="InterPro" id="IPR036250">
    <property type="entry name" value="AcylCo_DH-like_C"/>
</dbReference>
<gene>
    <name evidence="11" type="ORF">BN948_02370</name>
</gene>
<keyword evidence="4" id="KW-0101">Branched-chain amino acid catabolism</keyword>
<keyword evidence="5" id="KW-0285">Flavoprotein</keyword>
<dbReference type="Gene3D" id="2.40.110.10">
    <property type="entry name" value="Butyryl-CoA Dehydrogenase, subunit A, domain 2"/>
    <property type="match status" value="1"/>
</dbReference>
<reference evidence="12" key="2">
    <citation type="submission" date="2014-11" db="EMBL/GenBank/DDBJ databases">
        <title>Draft genome sequence of Hydrogenophaga intermedia S1.</title>
        <authorList>
            <person name="Gan H.M."/>
            <person name="Chew T.H."/>
            <person name="Stolz A."/>
        </authorList>
    </citation>
    <scope>NUCLEOTIDE SEQUENCE [LARGE SCALE GENOMIC DNA]</scope>
    <source>
        <strain evidence="12">S1</strain>
    </source>
</reference>
<proteinExistence type="inferred from homology"/>
<dbReference type="PROSITE" id="PS00072">
    <property type="entry name" value="ACYL_COA_DH_1"/>
    <property type="match status" value="1"/>
</dbReference>
<dbReference type="Pfam" id="PF00441">
    <property type="entry name" value="Acyl-CoA_dh_1"/>
    <property type="match status" value="1"/>
</dbReference>
<keyword evidence="12" id="KW-1185">Reference proteome</keyword>
<evidence type="ECO:0000259" key="9">
    <source>
        <dbReference type="Pfam" id="PF02770"/>
    </source>
</evidence>
<comment type="pathway">
    <text evidence="2">Amino-acid degradation; L-valine degradation.</text>
</comment>
<evidence type="ECO:0000256" key="7">
    <source>
        <dbReference type="ARBA" id="ARBA00023002"/>
    </source>
</evidence>
<feature type="domain" description="Acyl-CoA dehydrogenase/oxidase N-terminal" evidence="10">
    <location>
        <begin position="6"/>
        <end position="117"/>
    </location>
</feature>
<dbReference type="GO" id="GO:0003995">
    <property type="term" value="F:acyl-CoA dehydrogenase activity"/>
    <property type="evidence" value="ECO:0007669"/>
    <property type="project" value="InterPro"/>
</dbReference>
<dbReference type="SUPFAM" id="SSF56645">
    <property type="entry name" value="Acyl-CoA dehydrogenase NM domain-like"/>
    <property type="match status" value="1"/>
</dbReference>
<dbReference type="RefSeq" id="WP_009515207.1">
    <property type="nucleotide sequence ID" value="NZ_CCAE010000017.1"/>
</dbReference>
<dbReference type="InterPro" id="IPR006089">
    <property type="entry name" value="Acyl-CoA_DH_CS"/>
</dbReference>
<dbReference type="Pfam" id="PF02770">
    <property type="entry name" value="Acyl-CoA_dh_M"/>
    <property type="match status" value="1"/>
</dbReference>
<sequence length="382" mass="41486">MIRDPDTHTLLIEGVRRFVSERLVPAEQQVEDEDDIAPDILQDMREMGLFGMTIPQAYGGMGLTTEEEVGIAFELGKTSPAFRSRVGTNNGIGSLGIVLAGSEPQRQRHLPAMASGDRIAAFALTEPDAGSDAASLKTMARPVDSGFVIQGVKRFITNAPQASVFTVFARTPASDANGHTISAFLVERDAPGLSVGPRDHKLGQRGAHTADVFFDDVPVSRDALLGQPGEGFRLAMKTLDRGRIHIAAVCVGMAQRLQAEALSYALSRKQFGAPIASFQLIQAQLADSQTEIEAARALVLDAARRRDEGEDVNMLASCTKLFSSEMLGRVADRALQIHGGAGYMRDFCVERFYRDARLYRIYEGTSQIQQLVIARQLIKGHA</sequence>
<dbReference type="PANTHER" id="PTHR43884">
    <property type="entry name" value="ACYL-COA DEHYDROGENASE"/>
    <property type="match status" value="1"/>
</dbReference>
<protein>
    <submittedName>
        <fullName evidence="11">Acyl-dehydrogenase</fullName>
    </submittedName>
</protein>
<dbReference type="FunFam" id="1.20.140.10:FF:000001">
    <property type="entry name" value="Acyl-CoA dehydrogenase"/>
    <property type="match status" value="1"/>
</dbReference>
<dbReference type="Gene3D" id="1.20.140.10">
    <property type="entry name" value="Butyryl-CoA Dehydrogenase, subunit A, domain 3"/>
    <property type="match status" value="1"/>
</dbReference>
<dbReference type="FunFam" id="2.40.110.10:FF:000001">
    <property type="entry name" value="Acyl-CoA dehydrogenase, mitochondrial"/>
    <property type="match status" value="1"/>
</dbReference>
<keyword evidence="6" id="KW-0274">FAD</keyword>
<dbReference type="Proteomes" id="UP000028878">
    <property type="component" value="Unassembled WGS sequence"/>
</dbReference>
<dbReference type="GO" id="GO:0050660">
    <property type="term" value="F:flavin adenine dinucleotide binding"/>
    <property type="evidence" value="ECO:0007669"/>
    <property type="project" value="InterPro"/>
</dbReference>
<dbReference type="InterPro" id="IPR046373">
    <property type="entry name" value="Acyl-CoA_Oxase/DH_mid-dom_sf"/>
</dbReference>
<evidence type="ECO:0000256" key="4">
    <source>
        <dbReference type="ARBA" id="ARBA00022456"/>
    </source>
</evidence>
<dbReference type="Pfam" id="PF02771">
    <property type="entry name" value="Acyl-CoA_dh_N"/>
    <property type="match status" value="1"/>
</dbReference>
<evidence type="ECO:0000256" key="5">
    <source>
        <dbReference type="ARBA" id="ARBA00022630"/>
    </source>
</evidence>
<feature type="domain" description="Acyl-CoA dehydrogenase/oxidase C-terminal" evidence="8">
    <location>
        <begin position="229"/>
        <end position="377"/>
    </location>
</feature>
<reference evidence="12" key="1">
    <citation type="submission" date="2014-02" db="EMBL/GenBank/DDBJ databases">
        <authorList>
            <person name="Gan H."/>
        </authorList>
    </citation>
    <scope>NUCLEOTIDE SEQUENCE [LARGE SCALE GENOMIC DNA]</scope>
    <source>
        <strain evidence="12">S1</strain>
    </source>
</reference>
<evidence type="ECO:0000259" key="8">
    <source>
        <dbReference type="Pfam" id="PF00441"/>
    </source>
</evidence>
<evidence type="ECO:0000256" key="3">
    <source>
        <dbReference type="ARBA" id="ARBA00009347"/>
    </source>
</evidence>
<dbReference type="PANTHER" id="PTHR43884:SF40">
    <property type="entry name" value="ACYL-COA DEHYDROGENASE"/>
    <property type="match status" value="1"/>
</dbReference>
<dbReference type="Gene3D" id="1.10.540.10">
    <property type="entry name" value="Acyl-CoA dehydrogenase/oxidase, N-terminal domain"/>
    <property type="match status" value="1"/>
</dbReference>
<organism evidence="11 12">
    <name type="scientific">Hydrogenophaga intermedia</name>
    <dbReference type="NCBI Taxonomy" id="65786"/>
    <lineage>
        <taxon>Bacteria</taxon>
        <taxon>Pseudomonadati</taxon>
        <taxon>Pseudomonadota</taxon>
        <taxon>Betaproteobacteria</taxon>
        <taxon>Burkholderiales</taxon>
        <taxon>Comamonadaceae</taxon>
        <taxon>Hydrogenophaga</taxon>
    </lineage>
</organism>